<dbReference type="CAZy" id="GT4">
    <property type="family name" value="Glycosyltransferase Family 4"/>
</dbReference>
<keyword evidence="3" id="KW-0808">Transferase</keyword>
<dbReference type="InterPro" id="IPR001296">
    <property type="entry name" value="Glyco_trans_1"/>
</dbReference>
<dbReference type="Gene3D" id="3.40.50.2000">
    <property type="entry name" value="Glycogen Phosphorylase B"/>
    <property type="match status" value="2"/>
</dbReference>
<keyword evidence="3" id="KW-0328">Glycosyltransferase</keyword>
<gene>
    <name evidence="3" type="ordered locus">SAR116_1963</name>
</gene>
<dbReference type="CDD" id="cd03808">
    <property type="entry name" value="GT4_CapM-like"/>
    <property type="match status" value="1"/>
</dbReference>
<dbReference type="KEGG" id="apb:SAR116_1963"/>
<dbReference type="EC" id="2.4.1.-" evidence="3"/>
<dbReference type="AlphaFoldDB" id="D5BN13"/>
<evidence type="ECO:0000259" key="1">
    <source>
        <dbReference type="Pfam" id="PF00534"/>
    </source>
</evidence>
<reference evidence="3 4" key="1">
    <citation type="journal article" date="2010" name="J. Bacteriol.">
        <title>Complete genome sequence of "Candidatus Puniceispirillum marinum" IMCC1322, a representative of the SAR116 clade in the Alphaproteobacteria.</title>
        <authorList>
            <person name="Oh H.M."/>
            <person name="Kwon K.K."/>
            <person name="Kang I."/>
            <person name="Kang S.G."/>
            <person name="Lee J.H."/>
            <person name="Kim S.J."/>
            <person name="Cho J.C."/>
        </authorList>
    </citation>
    <scope>NUCLEOTIDE SEQUENCE [LARGE SCALE GENOMIC DNA]</scope>
    <source>
        <strain evidence="3 4">IMCC1322</strain>
    </source>
</reference>
<organism evidence="3 4">
    <name type="scientific">Puniceispirillum marinum (strain IMCC1322)</name>
    <dbReference type="NCBI Taxonomy" id="488538"/>
    <lineage>
        <taxon>Bacteria</taxon>
        <taxon>Pseudomonadati</taxon>
        <taxon>Pseudomonadota</taxon>
        <taxon>Alphaproteobacteria</taxon>
        <taxon>Candidatus Puniceispirillales</taxon>
        <taxon>Candidatus Puniceispirillaceae</taxon>
        <taxon>Candidatus Puniceispirillum</taxon>
    </lineage>
</organism>
<dbReference type="eggNOG" id="COG0438">
    <property type="taxonomic scope" value="Bacteria"/>
</dbReference>
<dbReference type="Proteomes" id="UP000007460">
    <property type="component" value="Chromosome"/>
</dbReference>
<accession>D5BN13</accession>
<protein>
    <submittedName>
        <fullName evidence="3">Alpha-D-QuiNAc alpha-1,3-galactosyltransferase</fullName>
        <ecNumber evidence="3">2.4.1.-</ecNumber>
    </submittedName>
</protein>
<evidence type="ECO:0000259" key="2">
    <source>
        <dbReference type="Pfam" id="PF13477"/>
    </source>
</evidence>
<dbReference type="PANTHER" id="PTHR12526">
    <property type="entry name" value="GLYCOSYLTRANSFERASE"/>
    <property type="match status" value="1"/>
</dbReference>
<dbReference type="EMBL" id="CP001751">
    <property type="protein sequence ID" value="ADE40206.1"/>
    <property type="molecule type" value="Genomic_DNA"/>
</dbReference>
<keyword evidence="4" id="KW-1185">Reference proteome</keyword>
<evidence type="ECO:0000313" key="4">
    <source>
        <dbReference type="Proteomes" id="UP000007460"/>
    </source>
</evidence>
<dbReference type="InterPro" id="IPR028098">
    <property type="entry name" value="Glyco_trans_4-like_N"/>
</dbReference>
<proteinExistence type="predicted"/>
<dbReference type="HOGENOM" id="CLU_009583_8_1_5"/>
<feature type="domain" description="Glycosyl transferase family 1" evidence="1">
    <location>
        <begin position="184"/>
        <end position="351"/>
    </location>
</feature>
<dbReference type="GO" id="GO:0016757">
    <property type="term" value="F:glycosyltransferase activity"/>
    <property type="evidence" value="ECO:0007669"/>
    <property type="project" value="UniProtKB-KW"/>
</dbReference>
<dbReference type="PANTHER" id="PTHR12526:SF638">
    <property type="entry name" value="SPORE COAT PROTEIN SA"/>
    <property type="match status" value="1"/>
</dbReference>
<evidence type="ECO:0000313" key="3">
    <source>
        <dbReference type="EMBL" id="ADE40206.1"/>
    </source>
</evidence>
<dbReference type="Pfam" id="PF13477">
    <property type="entry name" value="Glyco_trans_4_2"/>
    <property type="match status" value="1"/>
</dbReference>
<dbReference type="Pfam" id="PF00534">
    <property type="entry name" value="Glycos_transf_1"/>
    <property type="match status" value="1"/>
</dbReference>
<dbReference type="RefSeq" id="WP_013046833.1">
    <property type="nucleotide sequence ID" value="NC_014010.1"/>
</dbReference>
<name>D5BN13_PUNMI</name>
<dbReference type="STRING" id="488538.SAR116_1963"/>
<dbReference type="SUPFAM" id="SSF53756">
    <property type="entry name" value="UDP-Glycosyltransferase/glycogen phosphorylase"/>
    <property type="match status" value="1"/>
</dbReference>
<sequence>MSKKRVLFVISEDWAFISHRLHLADAAIKAGYEVGLLTRVTIYGDMLEARGIKLFHWDLNRGSLNPFVALGTVWQAAKLFRSWQPNLIHAVAQKPILYAGIAGKLAYHCPRVSAMGGIGFIFSSQSTKAGLLRPLISRLLRWAINGTRTRFILQNDDDIALLRKLGVARIETVRRIKGSGVEIDDFKPSPLPKGTPMVILPARLLWDKGIAEFVRVAMRIKAKGIDVRFVLVGDPDPNNAASIPEYQVQEWVDSEAVERWGRRDDMPDIYPQSSIVCLPSYREGLPKVLLEGASCARPVVAFDVPGCREIVRDGINGFLVPFGDETALELALIKLIQDSKLCAEMGKAGRKIVEAEFSQNIIAAETFSVWDEVL</sequence>
<feature type="domain" description="Glycosyltransferase subfamily 4-like N-terminal" evidence="2">
    <location>
        <begin position="5"/>
        <end position="141"/>
    </location>
</feature>